<comment type="similarity">
    <text evidence="1">Belongs to the bleomycin resistance protein family.</text>
</comment>
<dbReference type="AlphaFoldDB" id="A0A4Q7YPB4"/>
<dbReference type="GO" id="GO:0046677">
    <property type="term" value="P:response to antibiotic"/>
    <property type="evidence" value="ECO:0007669"/>
    <property type="project" value="UniProtKB-KW"/>
</dbReference>
<dbReference type="RefSeq" id="WP_130414479.1">
    <property type="nucleotide sequence ID" value="NZ_SHKX01000013.1"/>
</dbReference>
<dbReference type="Pfam" id="PF19581">
    <property type="entry name" value="Glyoxalase_7"/>
    <property type="match status" value="1"/>
</dbReference>
<dbReference type="Gene3D" id="3.10.180.10">
    <property type="entry name" value="2,3-Dihydroxybiphenyl 1,2-Dioxygenase, domain 1"/>
    <property type="match status" value="1"/>
</dbReference>
<proteinExistence type="inferred from homology"/>
<dbReference type="PROSITE" id="PS51819">
    <property type="entry name" value="VOC"/>
    <property type="match status" value="1"/>
</dbReference>
<accession>A0A4Q7YPB4</accession>
<dbReference type="CDD" id="cd08349">
    <property type="entry name" value="BLMA_like"/>
    <property type="match status" value="1"/>
</dbReference>
<feature type="domain" description="VOC" evidence="4">
    <location>
        <begin position="1"/>
        <end position="117"/>
    </location>
</feature>
<evidence type="ECO:0000256" key="2">
    <source>
        <dbReference type="ARBA" id="ARBA00021572"/>
    </source>
</evidence>
<name>A0A4Q7YPB4_9GAMM</name>
<protein>
    <recommendedName>
        <fullName evidence="2">Bleomycin resistance protein</fullName>
    </recommendedName>
</protein>
<dbReference type="Proteomes" id="UP000292423">
    <property type="component" value="Unassembled WGS sequence"/>
</dbReference>
<sequence length="122" mass="13761">MPQTVIPQLRITNSEQSLGFYVNGLGFKIDWQHRFGPRYPLFVQLTRQGQTIFLTEHMGDCEVGGAVYFIVQDAGHTLSEFEQHGVVATNPLSNTSWGTSEFLLTDPDGNRLRFASELQQQT</sequence>
<keyword evidence="6" id="KW-1185">Reference proteome</keyword>
<evidence type="ECO:0000256" key="1">
    <source>
        <dbReference type="ARBA" id="ARBA00011051"/>
    </source>
</evidence>
<reference evidence="5 6" key="1">
    <citation type="submission" date="2019-02" db="EMBL/GenBank/DDBJ databases">
        <title>Genomic Encyclopedia of Type Strains, Phase IV (KMG-IV): sequencing the most valuable type-strain genomes for metagenomic binning, comparative biology and taxonomic classification.</title>
        <authorList>
            <person name="Goeker M."/>
        </authorList>
    </citation>
    <scope>NUCLEOTIDE SEQUENCE [LARGE SCALE GENOMIC DNA]</scope>
    <source>
        <strain evidence="5 6">DSM 105135</strain>
    </source>
</reference>
<evidence type="ECO:0000259" key="4">
    <source>
        <dbReference type="PROSITE" id="PS51819"/>
    </source>
</evidence>
<evidence type="ECO:0000313" key="5">
    <source>
        <dbReference type="EMBL" id="RZU38691.1"/>
    </source>
</evidence>
<keyword evidence="3" id="KW-0046">Antibiotic resistance</keyword>
<gene>
    <name evidence="5" type="ORF">EV700_2626</name>
</gene>
<evidence type="ECO:0000256" key="3">
    <source>
        <dbReference type="ARBA" id="ARBA00023251"/>
    </source>
</evidence>
<evidence type="ECO:0000313" key="6">
    <source>
        <dbReference type="Proteomes" id="UP000292423"/>
    </source>
</evidence>
<dbReference type="InterPro" id="IPR029068">
    <property type="entry name" value="Glyas_Bleomycin-R_OHBP_Dase"/>
</dbReference>
<dbReference type="EMBL" id="SHKX01000013">
    <property type="protein sequence ID" value="RZU38691.1"/>
    <property type="molecule type" value="Genomic_DNA"/>
</dbReference>
<dbReference type="InterPro" id="IPR037523">
    <property type="entry name" value="VOC_core"/>
</dbReference>
<organism evidence="5 6">
    <name type="scientific">Fluviicoccus keumensis</name>
    <dbReference type="NCBI Taxonomy" id="1435465"/>
    <lineage>
        <taxon>Bacteria</taxon>
        <taxon>Pseudomonadati</taxon>
        <taxon>Pseudomonadota</taxon>
        <taxon>Gammaproteobacteria</taxon>
        <taxon>Moraxellales</taxon>
        <taxon>Moraxellaceae</taxon>
        <taxon>Fluviicoccus</taxon>
    </lineage>
</organism>
<comment type="caution">
    <text evidence="5">The sequence shown here is derived from an EMBL/GenBank/DDBJ whole genome shotgun (WGS) entry which is preliminary data.</text>
</comment>
<dbReference type="InterPro" id="IPR000335">
    <property type="entry name" value="Bleomycin-R"/>
</dbReference>
<dbReference type="SUPFAM" id="SSF54593">
    <property type="entry name" value="Glyoxalase/Bleomycin resistance protein/Dihydroxybiphenyl dioxygenase"/>
    <property type="match status" value="1"/>
</dbReference>
<dbReference type="OrthoDB" id="9803104at2"/>